<evidence type="ECO:0000313" key="2">
    <source>
        <dbReference type="Proteomes" id="UP000199075"/>
    </source>
</evidence>
<dbReference type="InterPro" id="IPR050553">
    <property type="entry name" value="Thioredoxin_ResA/DsbE_sf"/>
</dbReference>
<sequence>MLRGRVVMIHVFQMLCPGCAMHGLPQAQRVTRLLVDAPLTVIGLHSVFEHHAAMTSLALGAFLAEYRYTFPVSIDAASADGDPRPRTMRAWALEGTPTTLLIDAHGRLRHRLFGVEEELALGVRLGRLLQEVEGAADAPR</sequence>
<proteinExistence type="predicted"/>
<dbReference type="PANTHER" id="PTHR42852:SF13">
    <property type="entry name" value="PROTEIN DIPZ"/>
    <property type="match status" value="1"/>
</dbReference>
<dbReference type="AlphaFoldDB" id="A0A1H0D0C5"/>
<keyword evidence="2" id="KW-1185">Reference proteome</keyword>
<reference evidence="2" key="1">
    <citation type="submission" date="2016-10" db="EMBL/GenBank/DDBJ databases">
        <authorList>
            <person name="Varghese N."/>
            <person name="Submissions S."/>
        </authorList>
    </citation>
    <scope>NUCLEOTIDE SEQUENCE [LARGE SCALE GENOMIC DNA]</scope>
    <source>
        <strain evidence="2">CGMCC 1.6444</strain>
    </source>
</reference>
<dbReference type="Gene3D" id="3.40.30.10">
    <property type="entry name" value="Glutaredoxin"/>
    <property type="match status" value="1"/>
</dbReference>
<dbReference type="STRING" id="419597.SAMN04487957_101219"/>
<dbReference type="CDD" id="cd02966">
    <property type="entry name" value="TlpA_like_family"/>
    <property type="match status" value="1"/>
</dbReference>
<dbReference type="InterPro" id="IPR036249">
    <property type="entry name" value="Thioredoxin-like_sf"/>
</dbReference>
<organism evidence="1 2">
    <name type="scientific">Halomonas shengliensis</name>
    <dbReference type="NCBI Taxonomy" id="419597"/>
    <lineage>
        <taxon>Bacteria</taxon>
        <taxon>Pseudomonadati</taxon>
        <taxon>Pseudomonadota</taxon>
        <taxon>Gammaproteobacteria</taxon>
        <taxon>Oceanospirillales</taxon>
        <taxon>Halomonadaceae</taxon>
        <taxon>Halomonas</taxon>
    </lineage>
</organism>
<gene>
    <name evidence="1" type="ORF">SAMN04487957_101219</name>
</gene>
<dbReference type="Proteomes" id="UP000199075">
    <property type="component" value="Unassembled WGS sequence"/>
</dbReference>
<dbReference type="RefSeq" id="WP_218118503.1">
    <property type="nucleotide sequence ID" value="NZ_FNIV01000001.1"/>
</dbReference>
<accession>A0A1H0D0C5</accession>
<protein>
    <submittedName>
        <fullName evidence="1">Peroxiredoxin</fullName>
    </submittedName>
</protein>
<dbReference type="PANTHER" id="PTHR42852">
    <property type="entry name" value="THIOL:DISULFIDE INTERCHANGE PROTEIN DSBE"/>
    <property type="match status" value="1"/>
</dbReference>
<dbReference type="EMBL" id="FNIV01000001">
    <property type="protein sequence ID" value="SDN63592.1"/>
    <property type="molecule type" value="Genomic_DNA"/>
</dbReference>
<evidence type="ECO:0000313" key="1">
    <source>
        <dbReference type="EMBL" id="SDN63592.1"/>
    </source>
</evidence>
<dbReference type="SUPFAM" id="SSF52833">
    <property type="entry name" value="Thioredoxin-like"/>
    <property type="match status" value="1"/>
</dbReference>
<name>A0A1H0D0C5_9GAMM</name>